<dbReference type="SUPFAM" id="SSF117281">
    <property type="entry name" value="Kelch motif"/>
    <property type="match status" value="1"/>
</dbReference>
<reference evidence="3 4" key="1">
    <citation type="journal article" date="2018" name="PLoS ONE">
        <title>The draft genome of Kipferlia bialata reveals reductive genome evolution in fornicate parasites.</title>
        <authorList>
            <person name="Tanifuji G."/>
            <person name="Takabayashi S."/>
            <person name="Kume K."/>
            <person name="Takagi M."/>
            <person name="Nakayama T."/>
            <person name="Kamikawa R."/>
            <person name="Inagaki Y."/>
            <person name="Hashimoto T."/>
        </authorList>
    </citation>
    <scope>NUCLEOTIDE SEQUENCE [LARGE SCALE GENOMIC DNA]</scope>
    <source>
        <strain evidence="3">NY0173</strain>
    </source>
</reference>
<keyword evidence="2" id="KW-0677">Repeat</keyword>
<dbReference type="PANTHER" id="PTHR46093">
    <property type="entry name" value="ACYL-COA-BINDING DOMAIN-CONTAINING PROTEIN 5"/>
    <property type="match status" value="1"/>
</dbReference>
<proteinExistence type="predicted"/>
<evidence type="ECO:0000313" key="4">
    <source>
        <dbReference type="Proteomes" id="UP000265618"/>
    </source>
</evidence>
<dbReference type="Gene3D" id="2.120.10.80">
    <property type="entry name" value="Kelch-type beta propeller"/>
    <property type="match status" value="1"/>
</dbReference>
<evidence type="ECO:0000256" key="2">
    <source>
        <dbReference type="ARBA" id="ARBA00022737"/>
    </source>
</evidence>
<organism evidence="3 4">
    <name type="scientific">Kipferlia bialata</name>
    <dbReference type="NCBI Taxonomy" id="797122"/>
    <lineage>
        <taxon>Eukaryota</taxon>
        <taxon>Metamonada</taxon>
        <taxon>Carpediemonas-like organisms</taxon>
        <taxon>Kipferlia</taxon>
    </lineage>
</organism>
<dbReference type="InterPro" id="IPR006652">
    <property type="entry name" value="Kelch_1"/>
</dbReference>
<dbReference type="Pfam" id="PF01344">
    <property type="entry name" value="Kelch_1"/>
    <property type="match status" value="1"/>
</dbReference>
<dbReference type="AlphaFoldDB" id="A0A391NIU7"/>
<sequence>MELSLSPIGIPHYPVQRSAVAWMSTTNPDGTIPTLREGQPWQVMVVGENALRAEHCVVFSIFISHGEVGCRAVESFRPPCEGTTNHHTLTRVGGIVYLFGGATGPLPPSRQDLVRGWYGYMNREMGVYTVSDHSWSKVSLDGGVPPRYMHTAFACNNELWVCGGVDKSGRYLSDTWCYNPSSKCWSMGPALPVTLVMGAGCTDSKGVVHIVGGQTSRNLHLSLINGVWSRRSLPFSCYGAGVACIEDHMWVVGGVGHEAGVHGYNTSTGLWTTPAPSAPNLTLSNGDVQYREVMTIVDSSGPVGHSSIGGYTDMCILGPHGVLVHGTSGTYIGVDTQVRDRVAAESDAVQMANKALCEFVSLCRELHGQCAKMSEKLSTLSPPTLATLMDHHAMPDTPSLPMVHLYSGDQNTLVSMLRSMSVQQPVGGLAVPLMESLADAEFPMGPSLAACSLYREGDAETKGQIAAAYGALGRLLAVTMLQQNIPDGVLGTTVIVGLHPEGKALLHDPKIVSGLFRADFPRQCQSLDTVCANPTGLDVRFSDIPGCTSTEVFGLR</sequence>
<dbReference type="InterPro" id="IPR015915">
    <property type="entry name" value="Kelch-typ_b-propeller"/>
</dbReference>
<evidence type="ECO:0000256" key="1">
    <source>
        <dbReference type="ARBA" id="ARBA00022441"/>
    </source>
</evidence>
<protein>
    <submittedName>
        <fullName evidence="3">Uncharacterized protein</fullName>
    </submittedName>
</protein>
<dbReference type="Proteomes" id="UP000265618">
    <property type="component" value="Unassembled WGS sequence"/>
</dbReference>
<accession>A0A391NIU7</accession>
<name>A0A391NIU7_9EUKA</name>
<dbReference type="EMBL" id="BDIP01000023">
    <property type="protein sequence ID" value="GCA61965.1"/>
    <property type="molecule type" value="Genomic_DNA"/>
</dbReference>
<gene>
    <name evidence="3" type="ORF">KIPB_000236</name>
</gene>
<keyword evidence="4" id="KW-1185">Reference proteome</keyword>
<dbReference type="OrthoDB" id="432528at2759"/>
<keyword evidence="1" id="KW-0880">Kelch repeat</keyword>
<evidence type="ECO:0000313" key="3">
    <source>
        <dbReference type="EMBL" id="GCA61965.1"/>
    </source>
</evidence>
<comment type="caution">
    <text evidence="3">The sequence shown here is derived from an EMBL/GenBank/DDBJ whole genome shotgun (WGS) entry which is preliminary data.</text>
</comment>
<dbReference type="PANTHER" id="PTHR46093:SF18">
    <property type="entry name" value="FIBRONECTIN TYPE-III DOMAIN-CONTAINING PROTEIN"/>
    <property type="match status" value="1"/>
</dbReference>